<feature type="transmembrane region" description="Helical" evidence="7">
    <location>
        <begin position="328"/>
        <end position="347"/>
    </location>
</feature>
<accession>D5URZ8</accession>
<reference evidence="8 9" key="2">
    <citation type="journal article" date="2011" name="Stand. Genomic Sci.">
        <title>Complete genome sequence of Tsukamurella paurometabola type strain (no. 33).</title>
        <authorList>
            <person name="Munk A.C."/>
            <person name="Lapidus A."/>
            <person name="Lucas S."/>
            <person name="Nolan M."/>
            <person name="Tice H."/>
            <person name="Cheng J.F."/>
            <person name="Del Rio T.G."/>
            <person name="Goodwin L."/>
            <person name="Pitluck S."/>
            <person name="Liolios K."/>
            <person name="Huntemann M."/>
            <person name="Ivanova N."/>
            <person name="Mavromatis K."/>
            <person name="Mikhailova N."/>
            <person name="Pati A."/>
            <person name="Chen A."/>
            <person name="Palaniappan K."/>
            <person name="Tapia R."/>
            <person name="Han C."/>
            <person name="Land M."/>
            <person name="Hauser L."/>
            <person name="Chang Y.J."/>
            <person name="Jeffries C.D."/>
            <person name="Brettin T."/>
            <person name="Yasawong M."/>
            <person name="Brambilla E.M."/>
            <person name="Rohde M."/>
            <person name="Sikorski J."/>
            <person name="Goker M."/>
            <person name="Detter J.C."/>
            <person name="Woyke T."/>
            <person name="Bristow J."/>
            <person name="Eisen J.A."/>
            <person name="Markowitz V."/>
            <person name="Hugenholtz P."/>
            <person name="Kyrpides N.C."/>
            <person name="Klenk H.P."/>
        </authorList>
    </citation>
    <scope>NUCLEOTIDE SEQUENCE [LARGE SCALE GENOMIC DNA]</scope>
    <source>
        <strain evidence="9">ATCC 8368 / DSM 20162 / CCUG 35730 / CIP 100753 / JCM 10117 / KCTC 9821 / NBRC 16120 / NCIMB 702349 / NCTC 13040</strain>
    </source>
</reference>
<comment type="subcellular location">
    <subcellularLocation>
        <location evidence="1">Cell membrane</location>
        <topology evidence="1">Multi-pass membrane protein</topology>
    </subcellularLocation>
</comment>
<evidence type="ECO:0000256" key="4">
    <source>
        <dbReference type="ARBA" id="ARBA00022989"/>
    </source>
</evidence>
<feature type="transmembrane region" description="Helical" evidence="7">
    <location>
        <begin position="146"/>
        <end position="165"/>
    </location>
</feature>
<keyword evidence="2" id="KW-1003">Cell membrane</keyword>
<feature type="transmembrane region" description="Helical" evidence="7">
    <location>
        <begin position="65"/>
        <end position="84"/>
    </location>
</feature>
<evidence type="ECO:0000313" key="9">
    <source>
        <dbReference type="Proteomes" id="UP000001213"/>
    </source>
</evidence>
<sequence>MAARAVSSLALGLFLVVLARGTEVRALGTFMTAYAVGLIIGSAVGLGAPVRILRAPAERPGLPGALYRVHTVVVCAVFGVAVLGCSAWSVVAACGLVFAWGDTVLNYAQAHLVATGRHRAGNLLILAHRLAPLVTATGLLVTSGSVAFPALAVALAIPVVLGVVVPHSASERSAALDWRSVFEPGWFGYLGYTGAAMVGQLQIPVLGAAGGASMAAAYSVAARVSGPLTLITVSLSQVLVPELARRQHDPARFRTVYRIVVLGGAGYAVIVALVSWPVARAVTALAGPQYTDATVLVAACVVAAGLSANSQGLSVKLLALGRPQRATAAILVGNVTGLVVLFGTGLSQNLRSVAWAPIVTEAVVLALMVLAVTWRFPPRHGVHEGDESNHVEYREGSPSHRGDDRGHRVQRLRN</sequence>
<evidence type="ECO:0000256" key="1">
    <source>
        <dbReference type="ARBA" id="ARBA00004651"/>
    </source>
</evidence>
<evidence type="ECO:0000256" key="7">
    <source>
        <dbReference type="SAM" id="Phobius"/>
    </source>
</evidence>
<evidence type="ECO:0000313" key="8">
    <source>
        <dbReference type="EMBL" id="ADG79203.1"/>
    </source>
</evidence>
<dbReference type="AlphaFoldDB" id="D5URZ8"/>
<dbReference type="KEGG" id="tpr:Tpau_2600"/>
<evidence type="ECO:0000256" key="2">
    <source>
        <dbReference type="ARBA" id="ARBA00022475"/>
    </source>
</evidence>
<dbReference type="InterPro" id="IPR050833">
    <property type="entry name" value="Poly_Biosynth_Transport"/>
</dbReference>
<feature type="transmembrane region" description="Helical" evidence="7">
    <location>
        <begin position="31"/>
        <end position="53"/>
    </location>
</feature>
<keyword evidence="5 7" id="KW-0472">Membrane</keyword>
<dbReference type="PANTHER" id="PTHR30250:SF11">
    <property type="entry name" value="O-ANTIGEN TRANSPORTER-RELATED"/>
    <property type="match status" value="1"/>
</dbReference>
<reference evidence="9" key="1">
    <citation type="submission" date="2010-03" db="EMBL/GenBank/DDBJ databases">
        <title>The complete chromosome of Tsukamurella paurometabola DSM 20162.</title>
        <authorList>
            <consortium name="US DOE Joint Genome Institute (JGI-PGF)"/>
            <person name="Lucas S."/>
            <person name="Copeland A."/>
            <person name="Lapidus A."/>
            <person name="Glavina del Rio T."/>
            <person name="Dalin E."/>
            <person name="Tice H."/>
            <person name="Bruce D."/>
            <person name="Goodwin L."/>
            <person name="Pitluck S."/>
            <person name="Kyrpides N."/>
            <person name="Mavromatis K."/>
            <person name="Ivanova N."/>
            <person name="Mikhailova N."/>
            <person name="Munk A.C."/>
            <person name="Brettin T."/>
            <person name="Detter J.C."/>
            <person name="Tapia R."/>
            <person name="Han C."/>
            <person name="Larimer F."/>
            <person name="Land M."/>
            <person name="Hauser L."/>
            <person name="Markowitz V."/>
            <person name="Cheng J.-F."/>
            <person name="Hugenholtz P."/>
            <person name="Woyke T."/>
            <person name="Wu D."/>
            <person name="Jando M."/>
            <person name="Brambilla E."/>
            <person name="Klenk H.-P."/>
            <person name="Eisen J.A."/>
        </authorList>
    </citation>
    <scope>NUCLEOTIDE SEQUENCE [LARGE SCALE GENOMIC DNA]</scope>
    <source>
        <strain evidence="9">ATCC 8368 / DSM 20162 / CCUG 35730 / CIP 100753 / JCM 10117 / KCTC 9821 / NBRC 16120 / NCIMB 702349 / NCTC 13040</strain>
    </source>
</reference>
<keyword evidence="4 7" id="KW-1133">Transmembrane helix</keyword>
<feature type="transmembrane region" description="Helical" evidence="7">
    <location>
        <begin position="290"/>
        <end position="308"/>
    </location>
</feature>
<feature type="region of interest" description="Disordered" evidence="6">
    <location>
        <begin position="381"/>
        <end position="414"/>
    </location>
</feature>
<dbReference type="PANTHER" id="PTHR30250">
    <property type="entry name" value="PST FAMILY PREDICTED COLANIC ACID TRANSPORTER"/>
    <property type="match status" value="1"/>
</dbReference>
<evidence type="ECO:0000256" key="6">
    <source>
        <dbReference type="SAM" id="MobiDB-lite"/>
    </source>
</evidence>
<gene>
    <name evidence="8" type="ordered locus">Tpau_2600</name>
</gene>
<feature type="transmembrane region" description="Helical" evidence="7">
    <location>
        <begin position="353"/>
        <end position="374"/>
    </location>
</feature>
<dbReference type="eggNOG" id="COG2244">
    <property type="taxonomic scope" value="Bacteria"/>
</dbReference>
<feature type="compositionally biased region" description="Basic and acidic residues" evidence="6">
    <location>
        <begin position="381"/>
        <end position="407"/>
    </location>
</feature>
<keyword evidence="9" id="KW-1185">Reference proteome</keyword>
<dbReference type="STRING" id="521096.Tpau_2600"/>
<dbReference type="EMBL" id="CP001966">
    <property type="protein sequence ID" value="ADG79203.1"/>
    <property type="molecule type" value="Genomic_DNA"/>
</dbReference>
<dbReference type="Proteomes" id="UP000001213">
    <property type="component" value="Chromosome"/>
</dbReference>
<evidence type="ECO:0000256" key="3">
    <source>
        <dbReference type="ARBA" id="ARBA00022692"/>
    </source>
</evidence>
<keyword evidence="3 7" id="KW-0812">Transmembrane</keyword>
<dbReference type="GO" id="GO:0005886">
    <property type="term" value="C:plasma membrane"/>
    <property type="evidence" value="ECO:0007669"/>
    <property type="project" value="UniProtKB-SubCell"/>
</dbReference>
<proteinExistence type="predicted"/>
<organism evidence="8 9">
    <name type="scientific">Tsukamurella paurometabola (strain ATCC 8368 / DSM 20162 / CCUG 35730 / CIP 100753 / JCM 10117 / KCTC 9821 / NBRC 16120 / NCIMB 702349 / NCTC 13040)</name>
    <name type="common">Corynebacterium paurometabolum</name>
    <dbReference type="NCBI Taxonomy" id="521096"/>
    <lineage>
        <taxon>Bacteria</taxon>
        <taxon>Bacillati</taxon>
        <taxon>Actinomycetota</taxon>
        <taxon>Actinomycetes</taxon>
        <taxon>Mycobacteriales</taxon>
        <taxon>Tsukamurellaceae</taxon>
        <taxon>Tsukamurella</taxon>
    </lineage>
</organism>
<protein>
    <recommendedName>
        <fullName evidence="10">Polysaccharide biosynthesis protein</fullName>
    </recommendedName>
</protein>
<feature type="transmembrane region" description="Helical" evidence="7">
    <location>
        <begin position="256"/>
        <end position="278"/>
    </location>
</feature>
<evidence type="ECO:0008006" key="10">
    <source>
        <dbReference type="Google" id="ProtNLM"/>
    </source>
</evidence>
<dbReference type="HOGENOM" id="CLU_663821_0_0_11"/>
<name>D5URZ8_TSUPD</name>
<evidence type="ECO:0000256" key="5">
    <source>
        <dbReference type="ARBA" id="ARBA00023136"/>
    </source>
</evidence>